<dbReference type="PROSITE" id="PS51257">
    <property type="entry name" value="PROKAR_LIPOPROTEIN"/>
    <property type="match status" value="1"/>
</dbReference>
<keyword evidence="4" id="KW-1185">Reference proteome</keyword>
<keyword evidence="2" id="KW-0732">Signal</keyword>
<feature type="region of interest" description="Disordered" evidence="1">
    <location>
        <begin position="57"/>
        <end position="88"/>
    </location>
</feature>
<evidence type="ECO:0008006" key="5">
    <source>
        <dbReference type="Google" id="ProtNLM"/>
    </source>
</evidence>
<evidence type="ECO:0000313" key="4">
    <source>
        <dbReference type="Proteomes" id="UP000317421"/>
    </source>
</evidence>
<protein>
    <recommendedName>
        <fullName evidence="5">Pilus formation protein N-terminal domain-containing protein</fullName>
    </recommendedName>
</protein>
<dbReference type="AlphaFoldDB" id="A0A5C6AFA6"/>
<evidence type="ECO:0000313" key="3">
    <source>
        <dbReference type="EMBL" id="TWT97865.1"/>
    </source>
</evidence>
<comment type="caution">
    <text evidence="3">The sequence shown here is derived from an EMBL/GenBank/DDBJ whole genome shotgun (WGS) entry which is preliminary data.</text>
</comment>
<reference evidence="3 4" key="1">
    <citation type="submission" date="2019-02" db="EMBL/GenBank/DDBJ databases">
        <title>Deep-cultivation of Planctomycetes and their phenomic and genomic characterization uncovers novel biology.</title>
        <authorList>
            <person name="Wiegand S."/>
            <person name="Jogler M."/>
            <person name="Boedeker C."/>
            <person name="Pinto D."/>
            <person name="Vollmers J."/>
            <person name="Rivas-Marin E."/>
            <person name="Kohn T."/>
            <person name="Peeters S.H."/>
            <person name="Heuer A."/>
            <person name="Rast P."/>
            <person name="Oberbeckmann S."/>
            <person name="Bunk B."/>
            <person name="Jeske O."/>
            <person name="Meyerdierks A."/>
            <person name="Storesund J.E."/>
            <person name="Kallscheuer N."/>
            <person name="Luecker S."/>
            <person name="Lage O.M."/>
            <person name="Pohl T."/>
            <person name="Merkel B.J."/>
            <person name="Hornburger P."/>
            <person name="Mueller R.-W."/>
            <person name="Bruemmer F."/>
            <person name="Labrenz M."/>
            <person name="Spormann A.M."/>
            <person name="Op Den Camp H."/>
            <person name="Overmann J."/>
            <person name="Amann R."/>
            <person name="Jetten M.S.M."/>
            <person name="Mascher T."/>
            <person name="Medema M.H."/>
            <person name="Devos D.P."/>
            <person name="Kaster A.-K."/>
            <person name="Ovreas L."/>
            <person name="Rohde M."/>
            <person name="Galperin M.Y."/>
            <person name="Jogler C."/>
        </authorList>
    </citation>
    <scope>NUCLEOTIDE SEQUENCE [LARGE SCALE GENOMIC DNA]</scope>
    <source>
        <strain evidence="3 4">Pla108</strain>
    </source>
</reference>
<name>A0A5C6AFA6_9BACT</name>
<evidence type="ECO:0000256" key="1">
    <source>
        <dbReference type="SAM" id="MobiDB-lite"/>
    </source>
</evidence>
<dbReference type="RefSeq" id="WP_146444759.1">
    <property type="nucleotide sequence ID" value="NZ_SJPR01000002.1"/>
</dbReference>
<gene>
    <name evidence="3" type="ORF">Pla108_20190</name>
</gene>
<feature type="signal peptide" evidence="2">
    <location>
        <begin position="1"/>
        <end position="32"/>
    </location>
</feature>
<proteinExistence type="predicted"/>
<organism evidence="3 4">
    <name type="scientific">Botrimarina colliarenosi</name>
    <dbReference type="NCBI Taxonomy" id="2528001"/>
    <lineage>
        <taxon>Bacteria</taxon>
        <taxon>Pseudomonadati</taxon>
        <taxon>Planctomycetota</taxon>
        <taxon>Planctomycetia</taxon>
        <taxon>Pirellulales</taxon>
        <taxon>Lacipirellulaceae</taxon>
        <taxon>Botrimarina</taxon>
    </lineage>
</organism>
<sequence precursor="true">MFSQRSCNVTFVRPAALSVTLLALLASGCGEGVDTVGNSPAPLNPIEAAAANAEAVTEAAEDAAKQPADTAKKSPTPPPVAVAYTPPFPERTNLFEPRKLAPRAARNSGDESADSVVLMGFANLDEPRALLTINGVIKPLSSGEESAGVTVISIDPPRAVLQRGRSRWTASIE</sequence>
<dbReference type="EMBL" id="SJPR01000002">
    <property type="protein sequence ID" value="TWT97865.1"/>
    <property type="molecule type" value="Genomic_DNA"/>
</dbReference>
<dbReference type="Proteomes" id="UP000317421">
    <property type="component" value="Unassembled WGS sequence"/>
</dbReference>
<accession>A0A5C6AFA6</accession>
<feature type="chain" id="PRO_5022687081" description="Pilus formation protein N-terminal domain-containing protein" evidence="2">
    <location>
        <begin position="33"/>
        <end position="173"/>
    </location>
</feature>
<evidence type="ECO:0000256" key="2">
    <source>
        <dbReference type="SAM" id="SignalP"/>
    </source>
</evidence>
<dbReference type="OrthoDB" id="288135at2"/>